<evidence type="ECO:0000256" key="4">
    <source>
        <dbReference type="ARBA" id="ARBA00022695"/>
    </source>
</evidence>
<dbReference type="InterPro" id="IPR046906">
    <property type="entry name" value="Mab-21_HhH/H2TH-like"/>
</dbReference>
<keyword evidence="3" id="KW-0808">Transferase</keyword>
<evidence type="ECO:0000256" key="5">
    <source>
        <dbReference type="ARBA" id="ARBA00022723"/>
    </source>
</evidence>
<proteinExistence type="inferred from homology"/>
<dbReference type="GO" id="GO:0016779">
    <property type="term" value="F:nucleotidyltransferase activity"/>
    <property type="evidence" value="ECO:0007669"/>
    <property type="project" value="UniProtKB-KW"/>
</dbReference>
<protein>
    <submittedName>
        <fullName evidence="9">Cyclic GMP-AMP synthase-like</fullName>
    </submittedName>
</protein>
<dbReference type="RefSeq" id="XP_022289212.1">
    <property type="nucleotide sequence ID" value="XM_022433504.1"/>
</dbReference>
<feature type="domain" description="Mab-21-like HhH/H2TH-like" evidence="7">
    <location>
        <begin position="277"/>
        <end position="355"/>
    </location>
</feature>
<dbReference type="PANTHER" id="PTHR10656">
    <property type="entry name" value="CELL FATE DETERMINING PROTEIN MAB21-RELATED"/>
    <property type="match status" value="1"/>
</dbReference>
<comment type="similarity">
    <text evidence="2">Belongs to the mab-21 family.</text>
</comment>
<evidence type="ECO:0000259" key="7">
    <source>
        <dbReference type="Pfam" id="PF20266"/>
    </source>
</evidence>
<evidence type="ECO:0000256" key="3">
    <source>
        <dbReference type="ARBA" id="ARBA00022679"/>
    </source>
</evidence>
<name>A0A8B8ACK6_CRAVI</name>
<keyword evidence="8" id="KW-1185">Reference proteome</keyword>
<evidence type="ECO:0000256" key="2">
    <source>
        <dbReference type="ARBA" id="ARBA00008307"/>
    </source>
</evidence>
<dbReference type="Gene3D" id="1.10.1410.40">
    <property type="match status" value="1"/>
</dbReference>
<dbReference type="Gene3D" id="3.30.460.90">
    <property type="match status" value="1"/>
</dbReference>
<dbReference type="PANTHER" id="PTHR10656:SF42">
    <property type="entry name" value="CYCLIC GMP-AMP SYNTHASE-LIKE PROTEIN-RELATED"/>
    <property type="match status" value="1"/>
</dbReference>
<gene>
    <name evidence="9" type="primary">LOC111101158</name>
</gene>
<evidence type="ECO:0000256" key="6">
    <source>
        <dbReference type="ARBA" id="ARBA00022842"/>
    </source>
</evidence>
<keyword evidence="6" id="KW-0460">Magnesium</keyword>
<dbReference type="GO" id="GO:0046872">
    <property type="term" value="F:metal ion binding"/>
    <property type="evidence" value="ECO:0007669"/>
    <property type="project" value="UniProtKB-KW"/>
</dbReference>
<dbReference type="SMART" id="SM01265">
    <property type="entry name" value="Mab-21"/>
    <property type="match status" value="1"/>
</dbReference>
<reference evidence="9" key="1">
    <citation type="submission" date="2025-08" db="UniProtKB">
        <authorList>
            <consortium name="RefSeq"/>
        </authorList>
    </citation>
    <scope>IDENTIFICATION</scope>
    <source>
        <tissue evidence="9">Whole sample</tissue>
    </source>
</reference>
<dbReference type="InterPro" id="IPR024810">
    <property type="entry name" value="MAB21L/cGLR"/>
</dbReference>
<dbReference type="Proteomes" id="UP000694844">
    <property type="component" value="Chromosome 6"/>
</dbReference>
<evidence type="ECO:0000313" key="9">
    <source>
        <dbReference type="RefSeq" id="XP_022289212.1"/>
    </source>
</evidence>
<keyword evidence="5" id="KW-0479">Metal-binding</keyword>
<sequence length="473" mass="55068">MGEKFVNYVYETMCEFQVEANRTATADIENGVREMIQKISSDLKDTHPEFEIADVIPTGSFYEGTKIGAPDEFDFMLTLAKLSKSDNITLKPGCSVWYPHIKLQPGVEFPRKYMVNICYNGEYKDKDFLGNPKIIVLNFWKEITKVAVSMKESFFKLKLPQGTMSVELCESKKLQFFYKHKFDVPSELPDTKMEKGLMPVESLKLGVDLMLAIEHPSAESILELPGFPKDFKDLLLRCRCHIVPKSCHTDHNAHTKCWFVTFSCMERELMKNMDEHHKKCYKILKSLMSSEVTMGGKCMNLSSYTLKTAFLFHVYGETRCLNSRTLSACICDVLDYLSSNLYQTRMPCFFARDMNTWGNILETPWFVWKISETLRKSGCAFELCWIKLMYKYVNFLKSLISDNTTVHSRDWDTFIRKCQYFKSGVGNIMKHFSHRAFKLEGNQGTLESCSDEFYSDYIRNLKEYYKVDFYFLS</sequence>
<evidence type="ECO:0000313" key="8">
    <source>
        <dbReference type="Proteomes" id="UP000694844"/>
    </source>
</evidence>
<dbReference type="GeneID" id="111101158"/>
<dbReference type="AlphaFoldDB" id="A0A8B8ACK6"/>
<dbReference type="Pfam" id="PF20266">
    <property type="entry name" value="Mab-21_C"/>
    <property type="match status" value="1"/>
</dbReference>
<organism evidence="8 9">
    <name type="scientific">Crassostrea virginica</name>
    <name type="common">Eastern oyster</name>
    <dbReference type="NCBI Taxonomy" id="6565"/>
    <lineage>
        <taxon>Eukaryota</taxon>
        <taxon>Metazoa</taxon>
        <taxon>Spiralia</taxon>
        <taxon>Lophotrochozoa</taxon>
        <taxon>Mollusca</taxon>
        <taxon>Bivalvia</taxon>
        <taxon>Autobranchia</taxon>
        <taxon>Pteriomorphia</taxon>
        <taxon>Ostreida</taxon>
        <taxon>Ostreoidea</taxon>
        <taxon>Ostreidae</taxon>
        <taxon>Crassostrea</taxon>
    </lineage>
</organism>
<dbReference type="OrthoDB" id="6160741at2759"/>
<accession>A0A8B8ACK6</accession>
<dbReference type="KEGG" id="cvn:111101158"/>
<comment type="cofactor">
    <cofactor evidence="1">
        <name>Mg(2+)</name>
        <dbReference type="ChEBI" id="CHEBI:18420"/>
    </cofactor>
</comment>
<evidence type="ECO:0000256" key="1">
    <source>
        <dbReference type="ARBA" id="ARBA00001946"/>
    </source>
</evidence>
<keyword evidence="4" id="KW-0548">Nucleotidyltransferase</keyword>